<evidence type="ECO:0000313" key="2">
    <source>
        <dbReference type="Proteomes" id="UP000282196"/>
    </source>
</evidence>
<accession>A0A388TKK8</accession>
<comment type="caution">
    <text evidence="1">The sequence shown here is derived from an EMBL/GenBank/DDBJ whole genome shotgun (WGS) entry which is preliminary data.</text>
</comment>
<proteinExistence type="predicted"/>
<name>A0A388TKK8_9BACT</name>
<organism evidence="1 2">
    <name type="scientific">Candidatus Termititenax dinenymphae</name>
    <dbReference type="NCBI Taxonomy" id="2218523"/>
    <lineage>
        <taxon>Bacteria</taxon>
        <taxon>Bacillati</taxon>
        <taxon>Candidatus Margulisiibacteriota</taxon>
        <taxon>Candidatus Termititenacia</taxon>
        <taxon>Candidatus Termititenacales</taxon>
        <taxon>Candidatus Termititenacaceae</taxon>
        <taxon>Candidatus Termititenax</taxon>
    </lineage>
</organism>
<gene>
    <name evidence="1" type="ORF">RDn1_080</name>
</gene>
<keyword evidence="2" id="KW-1185">Reference proteome</keyword>
<protein>
    <submittedName>
        <fullName evidence="1">Uncharacterized protein</fullName>
    </submittedName>
</protein>
<sequence>MHVIDMISWQEADKYLDCENQENLDDFLKCVKEYILKNNIRIGGFEHQRNGVPLIEYNGQKYAFLIGLRAWGALMAEALEPENKDEYAYCKWAWNNPDVSQS</sequence>
<dbReference type="EMBL" id="BGZP01000001">
    <property type="protein sequence ID" value="GBR77421.1"/>
    <property type="molecule type" value="Genomic_DNA"/>
</dbReference>
<evidence type="ECO:0000313" key="1">
    <source>
        <dbReference type="EMBL" id="GBR77421.1"/>
    </source>
</evidence>
<dbReference type="Proteomes" id="UP000282196">
    <property type="component" value="Unassembled WGS sequence"/>
</dbReference>
<reference evidence="1 2" key="1">
    <citation type="journal article" date="2019" name="ISME J.">
        <title>Genome analyses of uncultured TG2/ZB3 bacteria in 'Margulisbacteria' specifically attached to ectosymbiotic spirochetes of protists in the termite gut.</title>
        <authorList>
            <person name="Utami Y.D."/>
            <person name="Kuwahara H."/>
            <person name="Igai K."/>
            <person name="Murakami T."/>
            <person name="Sugaya K."/>
            <person name="Morikawa T."/>
            <person name="Nagura Y."/>
            <person name="Yuki M."/>
            <person name="Deevong P."/>
            <person name="Inoue T."/>
            <person name="Kihara K."/>
            <person name="Lo N."/>
            <person name="Yamada A."/>
            <person name="Ohkuma M."/>
            <person name="Hongoh Y."/>
        </authorList>
    </citation>
    <scope>NUCLEOTIDE SEQUENCE [LARGE SCALE GENOMIC DNA]</scope>
    <source>
        <strain evidence="1">RsDinE6-01</strain>
    </source>
</reference>
<dbReference type="AlphaFoldDB" id="A0A388TKK8"/>